<dbReference type="Proteomes" id="UP000003107">
    <property type="component" value="Unassembled WGS sequence"/>
</dbReference>
<evidence type="ECO:0000313" key="3">
    <source>
        <dbReference type="Proteomes" id="UP000003107"/>
    </source>
</evidence>
<dbReference type="EMBL" id="ACVQ01000001">
    <property type="protein sequence ID" value="EET80883.1"/>
    <property type="molecule type" value="Genomic_DNA"/>
</dbReference>
<organism evidence="2 3">
    <name type="scientific">Campylobacter showae RM3277</name>
    <dbReference type="NCBI Taxonomy" id="553219"/>
    <lineage>
        <taxon>Bacteria</taxon>
        <taxon>Pseudomonadati</taxon>
        <taxon>Campylobacterota</taxon>
        <taxon>Epsilonproteobacteria</taxon>
        <taxon>Campylobacterales</taxon>
        <taxon>Campylobacteraceae</taxon>
        <taxon>Campylobacter</taxon>
    </lineage>
</organism>
<feature type="compositionally biased region" description="Basic residues" evidence="1">
    <location>
        <begin position="63"/>
        <end position="75"/>
    </location>
</feature>
<keyword evidence="3" id="KW-1185">Reference proteome</keyword>
<accession>C6RCK9</accession>
<evidence type="ECO:0000256" key="1">
    <source>
        <dbReference type="SAM" id="MobiDB-lite"/>
    </source>
</evidence>
<proteinExistence type="predicted"/>
<feature type="region of interest" description="Disordered" evidence="1">
    <location>
        <begin position="25"/>
        <end position="81"/>
    </location>
</feature>
<comment type="caution">
    <text evidence="2">The sequence shown here is derived from an EMBL/GenBank/DDBJ whole genome shotgun (WGS) entry which is preliminary data.</text>
</comment>
<sequence>MRARVFDAPLKSQKPRRYVYLANTQRRARRPKFNRLANAKPDNRAKFGYGRENSKPDLSKGKFAQKSRAVTKLRSKPINLS</sequence>
<gene>
    <name evidence="2" type="ORF">CAMSH0001_2386</name>
</gene>
<protein>
    <submittedName>
        <fullName evidence="2">Uncharacterized protein</fullName>
    </submittedName>
</protein>
<reference evidence="2 3" key="1">
    <citation type="submission" date="2009-07" db="EMBL/GenBank/DDBJ databases">
        <authorList>
            <person name="Madupu R."/>
            <person name="Sebastian Y."/>
            <person name="Durkin A.S."/>
            <person name="Torralba M."/>
            <person name="Methe B."/>
            <person name="Sutton G.G."/>
            <person name="Strausberg R.L."/>
            <person name="Nelson K.E."/>
        </authorList>
    </citation>
    <scope>NUCLEOTIDE SEQUENCE [LARGE SCALE GENOMIC DNA]</scope>
    <source>
        <strain evidence="2 3">RM3277</strain>
    </source>
</reference>
<name>C6RCK9_9BACT</name>
<dbReference type="AlphaFoldDB" id="C6RCK9"/>
<evidence type="ECO:0000313" key="2">
    <source>
        <dbReference type="EMBL" id="EET80883.1"/>
    </source>
</evidence>